<keyword evidence="2" id="KW-1185">Reference proteome</keyword>
<accession>A0A369WC02</accession>
<dbReference type="AlphaFoldDB" id="A0A369WC02"/>
<dbReference type="EMBL" id="QQOH01000003">
    <property type="protein sequence ID" value="RDE19548.1"/>
    <property type="molecule type" value="Genomic_DNA"/>
</dbReference>
<reference evidence="1 2" key="1">
    <citation type="submission" date="2018-07" db="EMBL/GenBank/DDBJ databases">
        <title>Motiliproteus coralliicola sp. nov., a bacterium isolated from Coral.</title>
        <authorList>
            <person name="Wang G."/>
        </authorList>
    </citation>
    <scope>NUCLEOTIDE SEQUENCE [LARGE SCALE GENOMIC DNA]</scope>
    <source>
        <strain evidence="1 2">C34</strain>
    </source>
</reference>
<sequence>MEITIEGPSFYDPEDENLFFECLSDLQGFDQVVGHGTKLTIQFVSPISEEATIRLLVICRRWDIPIEPLIKFKERTNDCQLWDNPIELENT</sequence>
<proteinExistence type="predicted"/>
<dbReference type="Proteomes" id="UP000253769">
    <property type="component" value="Unassembled WGS sequence"/>
</dbReference>
<dbReference type="RefSeq" id="WP_114695894.1">
    <property type="nucleotide sequence ID" value="NZ_QQOH01000003.1"/>
</dbReference>
<name>A0A369WC02_9GAMM</name>
<organism evidence="1 2">
    <name type="scientific">Motiliproteus coralliicola</name>
    <dbReference type="NCBI Taxonomy" id="2283196"/>
    <lineage>
        <taxon>Bacteria</taxon>
        <taxon>Pseudomonadati</taxon>
        <taxon>Pseudomonadota</taxon>
        <taxon>Gammaproteobacteria</taxon>
        <taxon>Oceanospirillales</taxon>
        <taxon>Oceanospirillaceae</taxon>
        <taxon>Motiliproteus</taxon>
    </lineage>
</organism>
<evidence type="ECO:0000313" key="1">
    <source>
        <dbReference type="EMBL" id="RDE19548.1"/>
    </source>
</evidence>
<comment type="caution">
    <text evidence="1">The sequence shown here is derived from an EMBL/GenBank/DDBJ whole genome shotgun (WGS) entry which is preliminary data.</text>
</comment>
<dbReference type="OrthoDB" id="6228409at2"/>
<protein>
    <submittedName>
        <fullName evidence="1">Uncharacterized protein</fullName>
    </submittedName>
</protein>
<evidence type="ECO:0000313" key="2">
    <source>
        <dbReference type="Proteomes" id="UP000253769"/>
    </source>
</evidence>
<gene>
    <name evidence="1" type="ORF">DV711_11705</name>
</gene>